<keyword evidence="5" id="KW-0067">ATP-binding</keyword>
<dbReference type="InterPro" id="IPR011611">
    <property type="entry name" value="PfkB_dom"/>
</dbReference>
<dbReference type="GO" id="GO:0005524">
    <property type="term" value="F:ATP binding"/>
    <property type="evidence" value="ECO:0007669"/>
    <property type="project" value="UniProtKB-KW"/>
</dbReference>
<dbReference type="Proteomes" id="UP000559182">
    <property type="component" value="Unassembled WGS sequence"/>
</dbReference>
<dbReference type="EC" id="2.7.1.144" evidence="9"/>
<evidence type="ECO:0000256" key="2">
    <source>
        <dbReference type="ARBA" id="ARBA00022679"/>
    </source>
</evidence>
<dbReference type="PROSITE" id="PS00583">
    <property type="entry name" value="PFKB_KINASES_1"/>
    <property type="match status" value="1"/>
</dbReference>
<reference evidence="9 10" key="1">
    <citation type="submission" date="2020-08" db="EMBL/GenBank/DDBJ databases">
        <title>Sequencing the genomes of 1000 actinobacteria strains.</title>
        <authorList>
            <person name="Klenk H.-P."/>
        </authorList>
    </citation>
    <scope>NUCLEOTIDE SEQUENCE [LARGE SCALE GENOMIC DNA]</scope>
    <source>
        <strain evidence="9 10">DSM 105369</strain>
    </source>
</reference>
<dbReference type="InterPro" id="IPR002173">
    <property type="entry name" value="Carboh/pur_kinase_PfkB_CS"/>
</dbReference>
<dbReference type="InterPro" id="IPR017583">
    <property type="entry name" value="Tagatose/fructose_Pkinase"/>
</dbReference>
<accession>A0A839N8E9</accession>
<dbReference type="GO" id="GO:0009024">
    <property type="term" value="F:tagatose-6-phosphate kinase activity"/>
    <property type="evidence" value="ECO:0007669"/>
    <property type="project" value="UniProtKB-EC"/>
</dbReference>
<dbReference type="RefSeq" id="WP_183320585.1">
    <property type="nucleotide sequence ID" value="NZ_JACHVQ010000001.1"/>
</dbReference>
<dbReference type="Gene3D" id="3.40.1190.20">
    <property type="match status" value="1"/>
</dbReference>
<evidence type="ECO:0000256" key="3">
    <source>
        <dbReference type="ARBA" id="ARBA00022741"/>
    </source>
</evidence>
<dbReference type="PRINTS" id="PR00990">
    <property type="entry name" value="RIBOKINASE"/>
</dbReference>
<evidence type="ECO:0000256" key="7">
    <source>
        <dbReference type="RuleBase" id="RU003704"/>
    </source>
</evidence>
<protein>
    <submittedName>
        <fullName evidence="9">Tagatose 6-phosphate kinase</fullName>
        <ecNumber evidence="9">2.7.1.144</ecNumber>
    </submittedName>
</protein>
<comment type="similarity">
    <text evidence="1 7">Belongs to the carbohydrate kinase PfkB family.</text>
</comment>
<dbReference type="PANTHER" id="PTHR46566">
    <property type="entry name" value="1-PHOSPHOFRUCTOKINASE-RELATED"/>
    <property type="match status" value="1"/>
</dbReference>
<evidence type="ECO:0000313" key="10">
    <source>
        <dbReference type="Proteomes" id="UP000559182"/>
    </source>
</evidence>
<feature type="domain" description="Carbohydrate kinase PfkB" evidence="8">
    <location>
        <begin position="14"/>
        <end position="283"/>
    </location>
</feature>
<dbReference type="SUPFAM" id="SSF53613">
    <property type="entry name" value="Ribokinase-like"/>
    <property type="match status" value="1"/>
</dbReference>
<dbReference type="PIRSF" id="PIRSF000535">
    <property type="entry name" value="1PFK/6PFK/LacC"/>
    <property type="match status" value="1"/>
</dbReference>
<keyword evidence="3" id="KW-0547">Nucleotide-binding</keyword>
<evidence type="ECO:0000313" key="9">
    <source>
        <dbReference type="EMBL" id="MBB2892423.1"/>
    </source>
</evidence>
<comment type="caution">
    <text evidence="9">The sequence shown here is derived from an EMBL/GenBank/DDBJ whole genome shotgun (WGS) entry which is preliminary data.</text>
</comment>
<dbReference type="NCBIfam" id="TIGR03168">
    <property type="entry name" value="1-PFK"/>
    <property type="match status" value="1"/>
</dbReference>
<dbReference type="PROSITE" id="PS00584">
    <property type="entry name" value="PFKB_KINASES_2"/>
    <property type="match status" value="1"/>
</dbReference>
<dbReference type="CDD" id="cd01164">
    <property type="entry name" value="FruK_PfkB_like"/>
    <property type="match status" value="1"/>
</dbReference>
<keyword evidence="4 7" id="KW-0418">Kinase</keyword>
<evidence type="ECO:0000256" key="1">
    <source>
        <dbReference type="ARBA" id="ARBA00010688"/>
    </source>
</evidence>
<evidence type="ECO:0000256" key="5">
    <source>
        <dbReference type="ARBA" id="ARBA00022840"/>
    </source>
</evidence>
<proteinExistence type="inferred from homology"/>
<dbReference type="GO" id="GO:0005829">
    <property type="term" value="C:cytosol"/>
    <property type="evidence" value="ECO:0007669"/>
    <property type="project" value="TreeGrafter"/>
</dbReference>
<name>A0A839N8E9_9MICO</name>
<keyword evidence="2 6" id="KW-0808">Transferase</keyword>
<dbReference type="InterPro" id="IPR002139">
    <property type="entry name" value="Ribo/fructo_kinase"/>
</dbReference>
<dbReference type="AlphaFoldDB" id="A0A839N8E9"/>
<dbReference type="GO" id="GO:0008443">
    <property type="term" value="F:phosphofructokinase activity"/>
    <property type="evidence" value="ECO:0007669"/>
    <property type="project" value="TreeGrafter"/>
</dbReference>
<evidence type="ECO:0000256" key="4">
    <source>
        <dbReference type="ARBA" id="ARBA00022777"/>
    </source>
</evidence>
<evidence type="ECO:0000259" key="8">
    <source>
        <dbReference type="Pfam" id="PF00294"/>
    </source>
</evidence>
<evidence type="ECO:0000256" key="6">
    <source>
        <dbReference type="PIRNR" id="PIRNR000535"/>
    </source>
</evidence>
<dbReference type="PANTHER" id="PTHR46566:SF5">
    <property type="entry name" value="1-PHOSPHOFRUCTOKINASE"/>
    <property type="match status" value="1"/>
</dbReference>
<gene>
    <name evidence="9" type="ORF">FHU39_002407</name>
</gene>
<dbReference type="EMBL" id="JACHVQ010000001">
    <property type="protein sequence ID" value="MBB2892423.1"/>
    <property type="molecule type" value="Genomic_DNA"/>
</dbReference>
<dbReference type="InterPro" id="IPR029056">
    <property type="entry name" value="Ribokinase-like"/>
</dbReference>
<dbReference type="Pfam" id="PF00294">
    <property type="entry name" value="PfkB"/>
    <property type="match status" value="1"/>
</dbReference>
<sequence>MILAVCLNPALDVTYTVGALRPGASHRVRWVRRRAGGKGINVAAVLHQQGVDALVTGPVGDSIGTELAAGLDGAGVAHRLTPIAAATRQTVTVVDGAGEATVLNEPGPALTADEWATFRDVFADLAEQAELVTLSGSVPDGIPSDAYGQLVSIAHESGTPVILDCDGEQLVAALHARPDIVKINEHEASATTGYGTGSVDDVFAAAEELHALGAAEVVITRGSGGVAARTGDGRFVATAATVLSGNPTGAGDAFTAGLAAAIVAGLDWPSRLRRAAAWAAAAIPMPTAGELDPVIAASHEARTIIEQR</sequence>
<keyword evidence="10" id="KW-1185">Reference proteome</keyword>
<organism evidence="9 10">
    <name type="scientific">Flexivirga oryzae</name>
    <dbReference type="NCBI Taxonomy" id="1794944"/>
    <lineage>
        <taxon>Bacteria</taxon>
        <taxon>Bacillati</taxon>
        <taxon>Actinomycetota</taxon>
        <taxon>Actinomycetes</taxon>
        <taxon>Micrococcales</taxon>
        <taxon>Dermacoccaceae</taxon>
        <taxon>Flexivirga</taxon>
    </lineage>
</organism>